<feature type="domain" description="Ion transport" evidence="18">
    <location>
        <begin position="1219"/>
        <end position="1487"/>
    </location>
</feature>
<protein>
    <recommendedName>
        <fullName evidence="15">Calcium-channel protein CCH1</fullName>
    </recommendedName>
</protein>
<dbReference type="Gene3D" id="1.10.287.70">
    <property type="match status" value="4"/>
</dbReference>
<evidence type="ECO:0000256" key="15">
    <source>
        <dbReference type="ARBA" id="ARBA00067459"/>
    </source>
</evidence>
<feature type="compositionally biased region" description="Low complexity" evidence="16">
    <location>
        <begin position="143"/>
        <end position="163"/>
    </location>
</feature>
<evidence type="ECO:0000313" key="19">
    <source>
        <dbReference type="EMBL" id="CAB4256098.1"/>
    </source>
</evidence>
<evidence type="ECO:0000256" key="5">
    <source>
        <dbReference type="ARBA" id="ARBA00022673"/>
    </source>
</evidence>
<organism evidence="19 20">
    <name type="scientific">Maudiozyma barnettii</name>
    <dbReference type="NCBI Taxonomy" id="61262"/>
    <lineage>
        <taxon>Eukaryota</taxon>
        <taxon>Fungi</taxon>
        <taxon>Dikarya</taxon>
        <taxon>Ascomycota</taxon>
        <taxon>Saccharomycotina</taxon>
        <taxon>Saccharomycetes</taxon>
        <taxon>Saccharomycetales</taxon>
        <taxon>Saccharomycetaceae</taxon>
        <taxon>Maudiozyma</taxon>
    </lineage>
</organism>
<keyword evidence="2" id="KW-0813">Transport</keyword>
<evidence type="ECO:0000256" key="11">
    <source>
        <dbReference type="ARBA" id="ARBA00023136"/>
    </source>
</evidence>
<feature type="transmembrane region" description="Helical" evidence="17">
    <location>
        <begin position="1347"/>
        <end position="1369"/>
    </location>
</feature>
<dbReference type="FunFam" id="1.10.287.70:FF:000118">
    <property type="entry name" value="Calcium channel subunit Cch1"/>
    <property type="match status" value="1"/>
</dbReference>
<gene>
    <name evidence="19" type="ORF">KABA2_08S03212</name>
</gene>
<evidence type="ECO:0000256" key="4">
    <source>
        <dbReference type="ARBA" id="ARBA00022568"/>
    </source>
</evidence>
<dbReference type="GeneID" id="64859168"/>
<feature type="transmembrane region" description="Helical" evidence="17">
    <location>
        <begin position="812"/>
        <end position="830"/>
    </location>
</feature>
<dbReference type="SUPFAM" id="SSF81324">
    <property type="entry name" value="Voltage-gated potassium channels"/>
    <property type="match status" value="3"/>
</dbReference>
<dbReference type="InterPro" id="IPR027359">
    <property type="entry name" value="Volt_channel_dom_sf"/>
</dbReference>
<feature type="domain" description="Ion transport" evidence="18">
    <location>
        <begin position="780"/>
        <end position="1009"/>
    </location>
</feature>
<keyword evidence="11 17" id="KW-0472">Membrane</keyword>
<evidence type="ECO:0000256" key="14">
    <source>
        <dbReference type="ARBA" id="ARBA00061395"/>
    </source>
</evidence>
<feature type="region of interest" description="Disordered" evidence="16">
    <location>
        <begin position="1"/>
        <end position="23"/>
    </location>
</feature>
<evidence type="ECO:0000256" key="10">
    <source>
        <dbReference type="ARBA" id="ARBA00023065"/>
    </source>
</evidence>
<keyword evidence="5" id="KW-0107">Calcium channel</keyword>
<feature type="compositionally biased region" description="Polar residues" evidence="16">
    <location>
        <begin position="119"/>
        <end position="132"/>
    </location>
</feature>
<keyword evidence="4" id="KW-0109">Calcium transport</keyword>
<feature type="transmembrane region" description="Helical" evidence="17">
    <location>
        <begin position="1287"/>
        <end position="1304"/>
    </location>
</feature>
<feature type="transmembrane region" description="Helical" evidence="17">
    <location>
        <begin position="1603"/>
        <end position="1621"/>
    </location>
</feature>
<evidence type="ECO:0000256" key="12">
    <source>
        <dbReference type="ARBA" id="ARBA00023180"/>
    </source>
</evidence>
<dbReference type="Gene3D" id="1.20.120.350">
    <property type="entry name" value="Voltage-gated potassium channels. Chain C"/>
    <property type="match status" value="2"/>
</dbReference>
<keyword evidence="8" id="KW-0851">Voltage-gated channel</keyword>
<feature type="compositionally biased region" description="Polar residues" evidence="16">
    <location>
        <begin position="236"/>
        <end position="251"/>
    </location>
</feature>
<feature type="compositionally biased region" description="Polar residues" evidence="16">
    <location>
        <begin position="199"/>
        <end position="216"/>
    </location>
</feature>
<evidence type="ECO:0000256" key="13">
    <source>
        <dbReference type="ARBA" id="ARBA00023303"/>
    </source>
</evidence>
<feature type="transmembrane region" description="Helical" evidence="17">
    <location>
        <begin position="1457"/>
        <end position="1480"/>
    </location>
</feature>
<evidence type="ECO:0000256" key="7">
    <source>
        <dbReference type="ARBA" id="ARBA00022837"/>
    </source>
</evidence>
<keyword evidence="12" id="KW-0325">Glycoprotein</keyword>
<keyword evidence="20" id="KW-1185">Reference proteome</keyword>
<feature type="transmembrane region" description="Helical" evidence="17">
    <location>
        <begin position="771"/>
        <end position="791"/>
    </location>
</feature>
<feature type="transmembrane region" description="Helical" evidence="17">
    <location>
        <begin position="842"/>
        <end position="861"/>
    </location>
</feature>
<dbReference type="FunFam" id="1.10.287.70:FF:000093">
    <property type="entry name" value="Calcium channel subunit Cch1"/>
    <property type="match status" value="1"/>
</dbReference>
<feature type="transmembrane region" description="Helical" evidence="17">
    <location>
        <begin position="937"/>
        <end position="956"/>
    </location>
</feature>
<feature type="transmembrane region" description="Helical" evidence="17">
    <location>
        <begin position="503"/>
        <end position="522"/>
    </location>
</feature>
<comment type="caution">
    <text evidence="19">The sequence shown here is derived from an EMBL/GenBank/DDBJ whole genome shotgun (WGS) entry which is preliminary data.</text>
</comment>
<feature type="transmembrane region" description="Helical" evidence="17">
    <location>
        <begin position="1751"/>
        <end position="1777"/>
    </location>
</feature>
<dbReference type="Pfam" id="PF00520">
    <property type="entry name" value="Ion_trans"/>
    <property type="match status" value="4"/>
</dbReference>
<feature type="transmembrane region" description="Helical" evidence="17">
    <location>
        <begin position="1536"/>
        <end position="1560"/>
    </location>
</feature>
<evidence type="ECO:0000256" key="16">
    <source>
        <dbReference type="SAM" id="MobiDB-lite"/>
    </source>
</evidence>
<dbReference type="GO" id="GO:0098703">
    <property type="term" value="P:calcium ion import across plasma membrane"/>
    <property type="evidence" value="ECO:0007669"/>
    <property type="project" value="TreeGrafter"/>
</dbReference>
<feature type="transmembrane region" description="Helical" evidence="17">
    <location>
        <begin position="694"/>
        <end position="719"/>
    </location>
</feature>
<evidence type="ECO:0000256" key="3">
    <source>
        <dbReference type="ARBA" id="ARBA00022475"/>
    </source>
</evidence>
<sequence>MKNIKRQLTGPFEPITSHSSGEEIDDLHTIDNNVQTGNNIPTIIPPALNIVPPPKDLDSVDDRSESSETHDEPIKKNESRMANLFKRGQPNNSPGRRRPRLFLRTTSFSGSDDNRDENISSTSGHSPLTNFTAALRDTRLRSKSAGTRRSSSSVSRGSRAPRSAKVLSFVAADDMDDFQDLQKDFNFKHTDKSFGWLPQLNTDDTGDESSNGSQSGYEDEDEEEIRSRLAPLTPPRRTSSNENISNETPGTTYLGIFKKSPAKVPTTPRRLSFSESSKFHVSHEELADTASKSLDKEDGLAISTYSIELPDFDQPPGKPFVKPLKLYGNSLCLISPTNFIRVKLASIHMSNHYRFAYLVILTAFTVLLAIRTYHPRTYSFLYSFKNWADYINFFIYIYFTVNDVTKIIAFGFWDDSQMFQVYGKEYRSILERIGVLRLYRTLSKKYGYKLIDYIMPQRIIDEDRLRLKRQELNSSITKQKRQKQKKIYFDTPRAYTRSSWNRVDLVSTCCFWIGLFLSIRSYDERMGIKVFKPLAVIRILRLVHTDTGISSILRALKYGIPQLVSVGFMLVYFWVFFGILGVQLFQGSLRRQCVWFNPDDPSDTYQYSMQFCGGYLDPNTNEPTPYIYSNGLSAQISKGFLCPVNSRCISNANPYNGRVSFDNIVNSMEIVFVVMSANTFTDIMYYLMDSDDMAACLFFVLAIFVLTIWMMNLLIAVLVSSFEIANEKFKKKKLEKHSNESWPVRFTAGYWRFFQVKASQTDLPDWSMRCLRVYGIIEPVFLSLIMVDLVFRSCVNSNSSSDFIDLILKVDRAISIVLFIETVGRLILYSPNFWKFLVRGDFLFDSIIAVASLVVSSLGVSHKIGHTYYWLSVFQISRFYRVVIAIPFTKQLWKLVLSNGLMIWNLSAFYFFFTFLVAIISSVYMEGIIPMEEMEEYAFGMYSLPNSFLSLFIIGSTENWTEILYAVQQYAPNISTAFFCSVLLIIWFILSNSVILNIFIALISESMDVDENEKRPLQIKHYLQYVYPQKIQEYTHASFLQRFRRKFFKKSFKDDSRDFKQFLIRGTAIMNIAHNMEDLAKEFKDKSQRNEYRITNWAYRLADRLASKINVTIYANNPFYKHPEVLFTETNERSNKSYVLQLNEYEDEKFSFLRKNPLFNYSYFIFPPRHRFRRFCQRLVPPSIGKRTDGIRFYEDDTDLYSKRRYFRRWERDIFVLIYALATLLLIVTSCYVTPLYRMKHNIQTYDWPLFLDSSLVSVFTVEFIVKTIADGFVYSPNAYVRNPWNIIDFVVLISMWIYFIVFLKNDGNLSRLFRGLSALRALRCLTISNTARQTFNLIMFDGMKRIGGAALICLSLLFPFTVWGLGVFNGRLGVCNDGNYGMEMCFNEYTNNVFQFDVMMPRVYSNPYLYFDSFASSFRSLYEIISLEGWVDLLQNLMNSTGVGTIPSLLGNSNNAVFLVLFNFLSMVFILNLFVSFIINNHAKTNGSAYYTIEEKSWLESKKLLTQATPRVIPNLLEMSRFRRFCYFLAVEKKYFYYASFLQVVLYLHIIMLLAISYFDKYYNETRYNDAYFMFSLTVFLFQELVYVIGEGLGLYISQFWNVVRFCVVAISFILSIIGLQLPHSYVWFHNFDDFFHLVIFLFVIPQNNTLSELLETAMASLPPILSLTYTWGILFLVYGMALNQIFGMTRLGANTTGNINFRTVIKAFIVLFRCSFGEGWNYIMDDLTIAAPYCFSDSVRSTTDCGSTVYAYILLMSWNILSMYIFLNMFISLIITNFSYVYRRGSSHSVINRGEIRKFSDAWANLDTDGVGELEFSYLPKLMHSFDGTFSFKIWEGSLTIRNLVDNYMTVNPHDPYDVEVNLVDLNNELSKIDKVRIIARRLKYRRFIQEVHYTNAHRGAIKFGKLLQSIPLYTVYNPRECLGIDEYVRYLYNMGKVDKYLDNERNVDVLDMVVTRWKYITKRKQEDNPFKIIDDKESEQELLVKENSESMPLRTPHLNFGVDNFLWSPKLESVSQNTHSKNTEEERASQNVSSKSGKLPHRTIL</sequence>
<dbReference type="PANTHER" id="PTHR45628">
    <property type="entry name" value="VOLTAGE-DEPENDENT CALCIUM CHANNEL TYPE A SUBUNIT ALPHA-1"/>
    <property type="match status" value="1"/>
</dbReference>
<dbReference type="Proteomes" id="UP000644660">
    <property type="component" value="Unassembled WGS sequence"/>
</dbReference>
<keyword evidence="3" id="KW-1003">Cell membrane</keyword>
<evidence type="ECO:0000259" key="18">
    <source>
        <dbReference type="Pfam" id="PF00520"/>
    </source>
</evidence>
<feature type="region of interest" description="Disordered" evidence="16">
    <location>
        <begin position="44"/>
        <end position="163"/>
    </location>
</feature>
<feature type="transmembrane region" description="Helical" evidence="17">
    <location>
        <begin position="976"/>
        <end position="1003"/>
    </location>
</feature>
<feature type="region of interest" description="Disordered" evidence="16">
    <location>
        <begin position="2019"/>
        <end position="2048"/>
    </location>
</feature>
<dbReference type="EMBL" id="CAEFZW010000008">
    <property type="protein sequence ID" value="CAB4256098.1"/>
    <property type="molecule type" value="Genomic_DNA"/>
</dbReference>
<feature type="region of interest" description="Disordered" evidence="16">
    <location>
        <begin position="196"/>
        <end position="269"/>
    </location>
</feature>
<feature type="transmembrane region" description="Helical" evidence="17">
    <location>
        <begin position="1214"/>
        <end position="1235"/>
    </location>
</feature>
<evidence type="ECO:0000256" key="6">
    <source>
        <dbReference type="ARBA" id="ARBA00022692"/>
    </source>
</evidence>
<feature type="transmembrane region" description="Helical" evidence="17">
    <location>
        <begin position="393"/>
        <end position="413"/>
    </location>
</feature>
<comment type="subcellular location">
    <subcellularLocation>
        <location evidence="1">Cell membrane</location>
        <topology evidence="1">Multi-pass membrane protein</topology>
    </subcellularLocation>
</comment>
<feature type="transmembrane region" description="Helical" evidence="17">
    <location>
        <begin position="1666"/>
        <end position="1684"/>
    </location>
</feature>
<keyword evidence="7" id="KW-0106">Calcium</keyword>
<dbReference type="PANTHER" id="PTHR45628:SF7">
    <property type="entry name" value="VOLTAGE-DEPENDENT CALCIUM CHANNEL TYPE A SUBUNIT ALPHA-1"/>
    <property type="match status" value="1"/>
</dbReference>
<reference evidence="19 20" key="1">
    <citation type="submission" date="2020-05" db="EMBL/GenBank/DDBJ databases">
        <authorList>
            <person name="Casaregola S."/>
            <person name="Devillers H."/>
            <person name="Grondin C."/>
        </authorList>
    </citation>
    <scope>NUCLEOTIDE SEQUENCE [LARGE SCALE GENOMIC DNA]</scope>
    <source>
        <strain evidence="19 20">CLIB 1767</strain>
    </source>
</reference>
<accession>A0A8H2ZJL0</accession>
<evidence type="ECO:0000256" key="9">
    <source>
        <dbReference type="ARBA" id="ARBA00022989"/>
    </source>
</evidence>
<evidence type="ECO:0000256" key="2">
    <source>
        <dbReference type="ARBA" id="ARBA00022448"/>
    </source>
</evidence>
<keyword evidence="6 17" id="KW-0812">Transmembrane</keyword>
<dbReference type="GO" id="GO:0008331">
    <property type="term" value="F:high voltage-gated calcium channel activity"/>
    <property type="evidence" value="ECO:0007669"/>
    <property type="project" value="TreeGrafter"/>
</dbReference>
<keyword evidence="10" id="KW-0406">Ion transport</keyword>
<keyword evidence="9 17" id="KW-1133">Transmembrane helix</keyword>
<evidence type="ECO:0000256" key="8">
    <source>
        <dbReference type="ARBA" id="ARBA00022882"/>
    </source>
</evidence>
<feature type="domain" description="Ion transport" evidence="18">
    <location>
        <begin position="1537"/>
        <end position="1786"/>
    </location>
</feature>
<feature type="domain" description="Ion transport" evidence="18">
    <location>
        <begin position="355"/>
        <end position="728"/>
    </location>
</feature>
<feature type="compositionally biased region" description="Basic and acidic residues" evidence="16">
    <location>
        <begin position="55"/>
        <end position="79"/>
    </location>
</feature>
<evidence type="ECO:0000256" key="17">
    <source>
        <dbReference type="SAM" id="Phobius"/>
    </source>
</evidence>
<dbReference type="InterPro" id="IPR005821">
    <property type="entry name" value="Ion_trans_dom"/>
</dbReference>
<feature type="transmembrane region" description="Helical" evidence="17">
    <location>
        <begin position="355"/>
        <end position="373"/>
    </location>
</feature>
<evidence type="ECO:0000313" key="20">
    <source>
        <dbReference type="Proteomes" id="UP000644660"/>
    </source>
</evidence>
<dbReference type="GO" id="GO:0005891">
    <property type="term" value="C:voltage-gated calcium channel complex"/>
    <property type="evidence" value="ECO:0007669"/>
    <property type="project" value="TreeGrafter"/>
</dbReference>
<comment type="similarity">
    <text evidence="14">Belongs to the calcium channel alpha-1 subunit (TC 1.A.1.11) family.</text>
</comment>
<dbReference type="InterPro" id="IPR050599">
    <property type="entry name" value="VDCC_alpha-1_subunit"/>
</dbReference>
<feature type="transmembrane region" description="Helical" evidence="17">
    <location>
        <begin position="1572"/>
        <end position="1591"/>
    </location>
</feature>
<feature type="transmembrane region" description="Helical" evidence="17">
    <location>
        <begin position="901"/>
        <end position="925"/>
    </location>
</feature>
<dbReference type="RefSeq" id="XP_041407942.1">
    <property type="nucleotide sequence ID" value="XM_041552008.1"/>
</dbReference>
<proteinExistence type="inferred from homology"/>
<evidence type="ECO:0000256" key="1">
    <source>
        <dbReference type="ARBA" id="ARBA00004651"/>
    </source>
</evidence>
<name>A0A8H2ZJL0_9SACH</name>
<keyword evidence="13" id="KW-0407">Ion channel</keyword>
<feature type="transmembrane region" description="Helical" evidence="17">
    <location>
        <begin position="563"/>
        <end position="582"/>
    </location>
</feature>